<dbReference type="EMBL" id="CAIY01000027">
    <property type="protein sequence ID" value="CCH66792.1"/>
    <property type="molecule type" value="Genomic_DNA"/>
</dbReference>
<reference evidence="1 2" key="1">
    <citation type="submission" date="2012-05" db="EMBL/GenBank/DDBJ databases">
        <authorList>
            <person name="Hilton J."/>
        </authorList>
    </citation>
    <scope>NUCLEOTIDE SEQUENCE [LARGE SCALE GENOMIC DNA]</scope>
    <source>
        <strain evidence="1 2">HH01</strain>
    </source>
</reference>
<accession>M1WYD2</accession>
<reference evidence="2" key="2">
    <citation type="submission" date="2016-01" db="EMBL/GenBank/DDBJ databases">
        <title>Diatom-associated endosymboitic cyanobacterium lacks core nitrogen metabolism enzymes.</title>
        <authorList>
            <person name="Hilton J.A."/>
            <person name="Foster R.A."/>
            <person name="Tripp H.J."/>
            <person name="Carter B.J."/>
            <person name="Zehr J.P."/>
            <person name="Villareal T.A."/>
        </authorList>
    </citation>
    <scope>NUCLEOTIDE SEQUENCE [LARGE SCALE GENOMIC DNA]</scope>
    <source>
        <strain evidence="2">HH01</strain>
    </source>
</reference>
<evidence type="ECO:0000313" key="2">
    <source>
        <dbReference type="Proteomes" id="UP000053051"/>
    </source>
</evidence>
<evidence type="ECO:0000313" key="1">
    <source>
        <dbReference type="EMBL" id="CCH66792.1"/>
    </source>
</evidence>
<keyword evidence="2" id="KW-1185">Reference proteome</keyword>
<protein>
    <submittedName>
        <fullName evidence="1">Uncharacterized protein</fullName>
    </submittedName>
</protein>
<dbReference type="AlphaFoldDB" id="M1WYD2"/>
<sequence length="41" mass="4797">MEININMYGVTVESKARQWEIQTVNDKLTSTGDYWVKGDYL</sequence>
<dbReference type="Proteomes" id="UP000053051">
    <property type="component" value="Unassembled WGS sequence"/>
</dbReference>
<name>M1WYD2_9NOST</name>
<comment type="caution">
    <text evidence="1">The sequence shown here is derived from an EMBL/GenBank/DDBJ whole genome shotgun (WGS) entry which is preliminary data.</text>
</comment>
<gene>
    <name evidence="1" type="ORF">RINTHH_6370</name>
</gene>
<organism evidence="1 2">
    <name type="scientific">Richelia intracellularis HH01</name>
    <dbReference type="NCBI Taxonomy" id="1165094"/>
    <lineage>
        <taxon>Bacteria</taxon>
        <taxon>Bacillati</taxon>
        <taxon>Cyanobacteriota</taxon>
        <taxon>Cyanophyceae</taxon>
        <taxon>Nostocales</taxon>
        <taxon>Nostocaceae</taxon>
        <taxon>Richelia</taxon>
    </lineage>
</organism>
<proteinExistence type="predicted"/>